<proteinExistence type="predicted"/>
<gene>
    <name evidence="2" type="ORF">AABB24_009350</name>
</gene>
<feature type="compositionally biased region" description="Polar residues" evidence="1">
    <location>
        <begin position="27"/>
        <end position="45"/>
    </location>
</feature>
<dbReference type="Proteomes" id="UP001627284">
    <property type="component" value="Unassembled WGS sequence"/>
</dbReference>
<dbReference type="EMBL" id="JBJKTR010000005">
    <property type="protein sequence ID" value="KAL3368448.1"/>
    <property type="molecule type" value="Genomic_DNA"/>
</dbReference>
<comment type="caution">
    <text evidence="2">The sequence shown here is derived from an EMBL/GenBank/DDBJ whole genome shotgun (WGS) entry which is preliminary data.</text>
</comment>
<evidence type="ECO:0000313" key="3">
    <source>
        <dbReference type="Proteomes" id="UP001627284"/>
    </source>
</evidence>
<reference evidence="2 3" key="1">
    <citation type="submission" date="2024-05" db="EMBL/GenBank/DDBJ databases">
        <title>De novo assembly of an allotetraploid wild potato.</title>
        <authorList>
            <person name="Hosaka A.J."/>
        </authorList>
    </citation>
    <scope>NUCLEOTIDE SEQUENCE [LARGE SCALE GENOMIC DNA]</scope>
    <source>
        <tissue evidence="2">Young leaves</tissue>
    </source>
</reference>
<feature type="compositionally biased region" description="Polar residues" evidence="1">
    <location>
        <begin position="56"/>
        <end position="68"/>
    </location>
</feature>
<accession>A0ABD2ULM8</accession>
<organism evidence="2 3">
    <name type="scientific">Solanum stoloniferum</name>
    <dbReference type="NCBI Taxonomy" id="62892"/>
    <lineage>
        <taxon>Eukaryota</taxon>
        <taxon>Viridiplantae</taxon>
        <taxon>Streptophyta</taxon>
        <taxon>Embryophyta</taxon>
        <taxon>Tracheophyta</taxon>
        <taxon>Spermatophyta</taxon>
        <taxon>Magnoliopsida</taxon>
        <taxon>eudicotyledons</taxon>
        <taxon>Gunneridae</taxon>
        <taxon>Pentapetalae</taxon>
        <taxon>asterids</taxon>
        <taxon>lamiids</taxon>
        <taxon>Solanales</taxon>
        <taxon>Solanaceae</taxon>
        <taxon>Solanoideae</taxon>
        <taxon>Solaneae</taxon>
        <taxon>Solanum</taxon>
    </lineage>
</organism>
<evidence type="ECO:0000313" key="2">
    <source>
        <dbReference type="EMBL" id="KAL3368448.1"/>
    </source>
</evidence>
<feature type="non-terminal residue" evidence="2">
    <location>
        <position position="1"/>
    </location>
</feature>
<feature type="region of interest" description="Disordered" evidence="1">
    <location>
        <begin position="27"/>
        <end position="68"/>
    </location>
</feature>
<keyword evidence="3" id="KW-1185">Reference proteome</keyword>
<evidence type="ECO:0000256" key="1">
    <source>
        <dbReference type="SAM" id="MobiDB-lite"/>
    </source>
</evidence>
<sequence>DPSYRNTSNTKMTPASFFFFSANPDANQQHQRFQQPKSRPETSQQPRKRTAGNRHVSASLSPSRMSQNLKEKVFSRKGERNLWALNFKWSLVLTLKSSVFPPKICPNFGFK</sequence>
<name>A0ABD2ULM8_9SOLN</name>
<protein>
    <submittedName>
        <fullName evidence="2">Uncharacterized protein</fullName>
    </submittedName>
</protein>
<dbReference type="AlphaFoldDB" id="A0ABD2ULM8"/>